<dbReference type="Proteomes" id="UP000609121">
    <property type="component" value="Unassembled WGS sequence"/>
</dbReference>
<organism evidence="2 3">
    <name type="scientific">Mangrovicoccus algicola</name>
    <dbReference type="NCBI Taxonomy" id="2771008"/>
    <lineage>
        <taxon>Bacteria</taxon>
        <taxon>Pseudomonadati</taxon>
        <taxon>Pseudomonadota</taxon>
        <taxon>Alphaproteobacteria</taxon>
        <taxon>Rhodobacterales</taxon>
        <taxon>Paracoccaceae</taxon>
        <taxon>Mangrovicoccus</taxon>
    </lineage>
</organism>
<dbReference type="PANTHER" id="PTHR12788">
    <property type="entry name" value="PROTEIN-TYROSINE SULFOTRANSFERASE 2"/>
    <property type="match status" value="1"/>
</dbReference>
<dbReference type="Gene3D" id="3.40.50.300">
    <property type="entry name" value="P-loop containing nucleotide triphosphate hydrolases"/>
    <property type="match status" value="1"/>
</dbReference>
<name>A0A8J6YXA9_9RHOB</name>
<dbReference type="Gene3D" id="1.25.40.10">
    <property type="entry name" value="Tetratricopeptide repeat domain"/>
    <property type="match status" value="1"/>
</dbReference>
<dbReference type="InterPro" id="IPR027417">
    <property type="entry name" value="P-loop_NTPase"/>
</dbReference>
<protein>
    <submittedName>
        <fullName evidence="2">Sulfotransferase</fullName>
    </submittedName>
</protein>
<dbReference type="InterPro" id="IPR026634">
    <property type="entry name" value="TPST-like"/>
</dbReference>
<dbReference type="PANTHER" id="PTHR12788:SF10">
    <property type="entry name" value="PROTEIN-TYROSINE SULFOTRANSFERASE"/>
    <property type="match status" value="1"/>
</dbReference>
<accession>A0A8J6YXA9</accession>
<proteinExistence type="predicted"/>
<dbReference type="Pfam" id="PF14559">
    <property type="entry name" value="TPR_19"/>
    <property type="match status" value="2"/>
</dbReference>
<dbReference type="RefSeq" id="WP_193181368.1">
    <property type="nucleotide sequence ID" value="NZ_JACVXA010000015.1"/>
</dbReference>
<dbReference type="SUPFAM" id="SSF48452">
    <property type="entry name" value="TPR-like"/>
    <property type="match status" value="2"/>
</dbReference>
<keyword evidence="1" id="KW-0808">Transferase</keyword>
<comment type="caution">
    <text evidence="2">The sequence shown here is derived from an EMBL/GenBank/DDBJ whole genome shotgun (WGS) entry which is preliminary data.</text>
</comment>
<gene>
    <name evidence="2" type="ORF">ICN82_07565</name>
</gene>
<evidence type="ECO:0000256" key="1">
    <source>
        <dbReference type="ARBA" id="ARBA00022679"/>
    </source>
</evidence>
<dbReference type="InterPro" id="IPR019734">
    <property type="entry name" value="TPR_rpt"/>
</dbReference>
<dbReference type="SUPFAM" id="SSF52540">
    <property type="entry name" value="P-loop containing nucleoside triphosphate hydrolases"/>
    <property type="match status" value="1"/>
</dbReference>
<dbReference type="AlphaFoldDB" id="A0A8J6YXA9"/>
<dbReference type="SMART" id="SM00028">
    <property type="entry name" value="TPR"/>
    <property type="match status" value="5"/>
</dbReference>
<reference evidence="2" key="1">
    <citation type="submission" date="2020-09" db="EMBL/GenBank/DDBJ databases">
        <title>A novel bacterium of genus Mangrovicoccus, isolated from South China Sea.</title>
        <authorList>
            <person name="Huang H."/>
            <person name="Mo K."/>
            <person name="Hu Y."/>
        </authorList>
    </citation>
    <scope>NUCLEOTIDE SEQUENCE</scope>
    <source>
        <strain evidence="2">HB182678</strain>
    </source>
</reference>
<evidence type="ECO:0000313" key="2">
    <source>
        <dbReference type="EMBL" id="MBE3638059.1"/>
    </source>
</evidence>
<dbReference type="GO" id="GO:0008476">
    <property type="term" value="F:protein-tyrosine sulfotransferase activity"/>
    <property type="evidence" value="ECO:0007669"/>
    <property type="project" value="InterPro"/>
</dbReference>
<dbReference type="InterPro" id="IPR011990">
    <property type="entry name" value="TPR-like_helical_dom_sf"/>
</dbReference>
<dbReference type="Pfam" id="PF13469">
    <property type="entry name" value="Sulfotransfer_3"/>
    <property type="match status" value="1"/>
</dbReference>
<keyword evidence="3" id="KW-1185">Reference proteome</keyword>
<dbReference type="EMBL" id="JACVXA010000015">
    <property type="protein sequence ID" value="MBE3638059.1"/>
    <property type="molecule type" value="Genomic_DNA"/>
</dbReference>
<sequence>MAAETVESVLRRARSLDRAGAPGRAAELYLGVLARHPGNRRARAALQRLTTRTAPEDRRRIGATVAACRALLRANRAEAAREMACAALSDGPHLQDLHTLMAELLAAAGQHDAALAHLMTARQLAPRDPGTALNLARLLSGMGRFAETAELCAAILVARPDDLPALALSGAAHVQLGQPARARACLDRAIALRPGDAGLHLQRAELHLAAGDGARAEADIAAGLRADPGRAELIHLACRSATRPPGDPLCRRAAQRLREPGLPRRDEAFLCFALARQMHAAGDRAGAFAHWARGNAAWRAETGYDPREDIAEFTRMRRIAAAGFGAIRPAPPSVRIPVFVIGLPRSGTTLAEQILASHPQVHGAGERDALPAAIHMDGPPEAPPDAARLNRIRTAYLEALAATTPPARYVVDKMPSNFLYLPWILAAFPEARVIRMRRDPVAVCWSNFRNFFPQGGRGTGFAQDLRDLALYHGLYAEMIGDWDTRFPGRMRVLDYEALCADQRGETARLLSDLDLPWDPACLEFHRTRRLVTTCSAEQVRRPIYPGASQEWRDYAPWLGPLLSGLAAAEGAR</sequence>
<evidence type="ECO:0000313" key="3">
    <source>
        <dbReference type="Proteomes" id="UP000609121"/>
    </source>
</evidence>